<comment type="similarity">
    <text evidence="1">Belongs to the NAD(P)-dependent epimerase/dehydratase family. SDR39U1 subfamily.</text>
</comment>
<feature type="domain" description="NAD-dependent epimerase/dehydratase" evidence="2">
    <location>
        <begin position="3"/>
        <end position="218"/>
    </location>
</feature>
<protein>
    <submittedName>
        <fullName evidence="4">Epimerase</fullName>
    </submittedName>
</protein>
<dbReference type="Proteomes" id="UP000032233">
    <property type="component" value="Unassembled WGS sequence"/>
</dbReference>
<dbReference type="PANTHER" id="PTHR11092:SF0">
    <property type="entry name" value="EPIMERASE FAMILY PROTEIN SDR39U1"/>
    <property type="match status" value="1"/>
</dbReference>
<dbReference type="PATRIC" id="fig|1429043.3.peg.5729"/>
<dbReference type="Gene3D" id="3.40.50.720">
    <property type="entry name" value="NAD(P)-binding Rossmann-like Domain"/>
    <property type="match status" value="1"/>
</dbReference>
<dbReference type="InParanoid" id="A0A0D2HJR0"/>
<dbReference type="InterPro" id="IPR010099">
    <property type="entry name" value="SDR39U1"/>
</dbReference>
<dbReference type="OrthoDB" id="5292533at2"/>
<keyword evidence="5" id="KW-1185">Reference proteome</keyword>
<dbReference type="STRING" id="1429043.X474_27040"/>
<dbReference type="Pfam" id="PF08338">
    <property type="entry name" value="DUF1731"/>
    <property type="match status" value="1"/>
</dbReference>
<evidence type="ECO:0000313" key="4">
    <source>
        <dbReference type="EMBL" id="KIX10888.1"/>
    </source>
</evidence>
<sequence length="301" mass="32654">MEVFVTGGSGFVGQALCQALVESEYQVTVLSRSGKKTEEMPKSLGQCLGDPTEPGPWQQEAARHKLIINLAGASIFGRWNSDYKEQIHQSRVLTTRNLVQAIESGPNPSETVLISASAVGFYGFSDDRLLSEEDPPGDDFLARVCVDWEKEAKEAESCGARVVATRFGVVLGPQGGALKQMLPIFKKGLGGPLGSGKQWFSWIHLEDLVRGLLFVAKNRHIKDSVNLTSPNPVTNRSFAKALGQALHRPAITPVPALAAKLAMGEFAQVLLNGQRVMPRLLLDAGFEFLYPEVAEALKTVI</sequence>
<evidence type="ECO:0000259" key="2">
    <source>
        <dbReference type="Pfam" id="PF01370"/>
    </source>
</evidence>
<comment type="caution">
    <text evidence="4">The sequence shown here is derived from an EMBL/GenBank/DDBJ whole genome shotgun (WGS) entry which is preliminary data.</text>
</comment>
<accession>A0A0D2HJR0</accession>
<reference evidence="4 5" key="1">
    <citation type="submission" date="2013-11" db="EMBL/GenBank/DDBJ databases">
        <title>Metagenomic analysis of a methanogenic consortium involved in long chain n-alkane degradation.</title>
        <authorList>
            <person name="Davidova I.A."/>
            <person name="Callaghan A.V."/>
            <person name="Wawrik B."/>
            <person name="Pruitt S."/>
            <person name="Marks C."/>
            <person name="Duncan K.E."/>
            <person name="Suflita J.M."/>
        </authorList>
    </citation>
    <scope>NUCLEOTIDE SEQUENCE [LARGE SCALE GENOMIC DNA]</scope>
    <source>
        <strain evidence="4 5">SPR</strain>
    </source>
</reference>
<dbReference type="PANTHER" id="PTHR11092">
    <property type="entry name" value="SUGAR NUCLEOTIDE EPIMERASE RELATED"/>
    <property type="match status" value="1"/>
</dbReference>
<evidence type="ECO:0000256" key="1">
    <source>
        <dbReference type="ARBA" id="ARBA00009353"/>
    </source>
</evidence>
<dbReference type="RefSeq" id="WP_044352688.1">
    <property type="nucleotide sequence ID" value="NZ_AZAC01000078.1"/>
</dbReference>
<feature type="domain" description="DUF1731" evidence="3">
    <location>
        <begin position="254"/>
        <end position="299"/>
    </location>
</feature>
<gene>
    <name evidence="4" type="ORF">X474_27040</name>
</gene>
<name>A0A0D2HJR0_9BACT</name>
<evidence type="ECO:0000313" key="5">
    <source>
        <dbReference type="Proteomes" id="UP000032233"/>
    </source>
</evidence>
<dbReference type="AlphaFoldDB" id="A0A0D2HJR0"/>
<dbReference type="EMBL" id="AZAC01000078">
    <property type="protein sequence ID" value="KIX10888.1"/>
    <property type="molecule type" value="Genomic_DNA"/>
</dbReference>
<evidence type="ECO:0000259" key="3">
    <source>
        <dbReference type="Pfam" id="PF08338"/>
    </source>
</evidence>
<dbReference type="CDD" id="cd05242">
    <property type="entry name" value="SDR_a8"/>
    <property type="match status" value="1"/>
</dbReference>
<proteinExistence type="inferred from homology"/>
<dbReference type="NCBIfam" id="TIGR01777">
    <property type="entry name" value="yfcH"/>
    <property type="match status" value="1"/>
</dbReference>
<dbReference type="FunCoup" id="A0A0D2HJR0">
    <property type="interactions" value="303"/>
</dbReference>
<dbReference type="Pfam" id="PF01370">
    <property type="entry name" value="Epimerase"/>
    <property type="match status" value="1"/>
</dbReference>
<dbReference type="InterPro" id="IPR036291">
    <property type="entry name" value="NAD(P)-bd_dom_sf"/>
</dbReference>
<dbReference type="SUPFAM" id="SSF51735">
    <property type="entry name" value="NAD(P)-binding Rossmann-fold domains"/>
    <property type="match status" value="1"/>
</dbReference>
<dbReference type="InterPro" id="IPR013549">
    <property type="entry name" value="DUF1731"/>
</dbReference>
<dbReference type="InterPro" id="IPR001509">
    <property type="entry name" value="Epimerase_deHydtase"/>
</dbReference>
<organism evidence="4 5">
    <name type="scientific">Dethiosulfatarculus sandiegensis</name>
    <dbReference type="NCBI Taxonomy" id="1429043"/>
    <lineage>
        <taxon>Bacteria</taxon>
        <taxon>Pseudomonadati</taxon>
        <taxon>Thermodesulfobacteriota</taxon>
        <taxon>Desulfarculia</taxon>
        <taxon>Desulfarculales</taxon>
        <taxon>Desulfarculaceae</taxon>
        <taxon>Dethiosulfatarculus</taxon>
    </lineage>
</organism>